<dbReference type="Proteomes" id="UP000279236">
    <property type="component" value="Unassembled WGS sequence"/>
</dbReference>
<dbReference type="OrthoDB" id="6475849at2759"/>
<dbReference type="Gene3D" id="1.10.1380.10">
    <property type="entry name" value="Neutral endopeptidase , domain2"/>
    <property type="match status" value="1"/>
</dbReference>
<dbReference type="Gene3D" id="3.40.390.10">
    <property type="entry name" value="Collagenase (Catalytic Domain)"/>
    <property type="match status" value="1"/>
</dbReference>
<keyword evidence="13" id="KW-1185">Reference proteome</keyword>
<dbReference type="GO" id="GO:0046872">
    <property type="term" value="F:metal ion binding"/>
    <property type="evidence" value="ECO:0007669"/>
    <property type="project" value="UniProtKB-KW"/>
</dbReference>
<feature type="domain" description="Peptidase M13 N-terminal" evidence="11">
    <location>
        <begin position="141"/>
        <end position="233"/>
    </location>
</feature>
<evidence type="ECO:0000256" key="7">
    <source>
        <dbReference type="ARBA" id="ARBA00023049"/>
    </source>
</evidence>
<reference evidence="12 13" key="1">
    <citation type="submission" date="2018-11" db="EMBL/GenBank/DDBJ databases">
        <title>Genome sequence of Apiotrichum porosum DSM 27194.</title>
        <authorList>
            <person name="Aliyu H."/>
            <person name="Gorte O."/>
            <person name="Ochsenreither K."/>
        </authorList>
    </citation>
    <scope>NUCLEOTIDE SEQUENCE [LARGE SCALE GENOMIC DNA]</scope>
    <source>
        <strain evidence="12 13">DSM 27194</strain>
    </source>
</reference>
<name>A0A427XSR1_9TREE</name>
<keyword evidence="4" id="KW-0479">Metal-binding</keyword>
<dbReference type="InterPro" id="IPR024079">
    <property type="entry name" value="MetalloPept_cat_dom_sf"/>
</dbReference>
<keyword evidence="3" id="KW-0645">Protease</keyword>
<sequence length="919" mass="101834">MAEPRPSTDQESAPLLAGAGHDHDDDDEPQRKAFLGIYDPSRPLTALERVLAVTALLLLLVSGTFIGLFAGTEHTLKKERKHHDNSPDHPTVTATTTEVTTTTVPVPGPTGGVPSKGVCTTPDCVLLSASILKGMNASVDPCDNFYQFALGGWLDSVTIPADRALAGSFYEVADNNKRIIKKIIEAIPEEEGDSLDAENENLQKLRRMYDSCMDVNTLNTVGLEPFLPLSDFVLESFGKFNLNPMPGDDAFVGGDDVTGAYTDDYVLPAELVKAAAEVEYYRNAKNRGSFGPAPTEHVATESLVDLKTPEISKERRDKITKTLAFLHSRGVDSLVQFAIEGDAGGEDPQVQSLWLYQSFGGLPSKEYYEEAPIVDLYQSVVAGILQNIAETSDKDSFIKRDIVVDVAQELAEELAADVADGWPWPWPGDDKPQPGQSLEERMRKLAAQVVQFERKVVKAGTDFEFLMNPHYAYNPYSFDEVNDALGFLDLPTYLSTFAPRISPSNITVTYPPYLKAITKLVANVPDHVLSGYFVAKLALSYAPALGPEVGVRSEKRRLEEVLQGIKKGTEENRQDVCLRWVDNTVGYIAGREFVREAFSPEAKVDGEKIITDIVSAFHKKLPSIKWMDAESAAAAQKKAEAILPKVGYPLYPDTTKPESIKNWYSRLSIDRSDFFGNVLRSELLDNSRTWLTLGRQRNRDSWEMLPQTVNAYYSPPDGEIVFPAGILQPPFYHLSWPAYLRYGAFGAVAAHELTHAFDNSGAQYDEKGRLRDWWTNQTVAAFEERAQCVAKQYSKFYVLDPEGNKVFVNGNLTNGEDIADSGLAQAYAAWRAVTPDDKPFSLPGLDFTPEQLFFLSFARVWAQIARPATAVARVRTDPHSPPYWRAIGTLRNLPAFHEAFACKPGSGMNPLKKDQCELW</sequence>
<keyword evidence="9" id="KW-0472">Membrane</keyword>
<feature type="compositionally biased region" description="Low complexity" evidence="8">
    <location>
        <begin position="90"/>
        <end position="105"/>
    </location>
</feature>
<dbReference type="GO" id="GO:0005886">
    <property type="term" value="C:plasma membrane"/>
    <property type="evidence" value="ECO:0007669"/>
    <property type="project" value="TreeGrafter"/>
</dbReference>
<evidence type="ECO:0000256" key="8">
    <source>
        <dbReference type="SAM" id="MobiDB-lite"/>
    </source>
</evidence>
<dbReference type="Pfam" id="PF05649">
    <property type="entry name" value="Peptidase_M13_N"/>
    <property type="match status" value="2"/>
</dbReference>
<feature type="domain" description="Peptidase M13 C-terminal" evidence="10">
    <location>
        <begin position="710"/>
        <end position="916"/>
    </location>
</feature>
<evidence type="ECO:0008006" key="14">
    <source>
        <dbReference type="Google" id="ProtNLM"/>
    </source>
</evidence>
<comment type="cofactor">
    <cofactor evidence="1">
        <name>Zn(2+)</name>
        <dbReference type="ChEBI" id="CHEBI:29105"/>
    </cofactor>
</comment>
<keyword evidence="6" id="KW-0862">Zinc</keyword>
<dbReference type="AlphaFoldDB" id="A0A427XSR1"/>
<dbReference type="GeneID" id="39592595"/>
<feature type="transmembrane region" description="Helical" evidence="9">
    <location>
        <begin position="50"/>
        <end position="71"/>
    </location>
</feature>
<dbReference type="PROSITE" id="PS51885">
    <property type="entry name" value="NEPRILYSIN"/>
    <property type="match status" value="1"/>
</dbReference>
<feature type="region of interest" description="Disordered" evidence="8">
    <location>
        <begin position="79"/>
        <end position="109"/>
    </location>
</feature>
<evidence type="ECO:0000259" key="10">
    <source>
        <dbReference type="Pfam" id="PF01431"/>
    </source>
</evidence>
<keyword evidence="5" id="KW-0378">Hydrolase</keyword>
<dbReference type="InterPro" id="IPR008753">
    <property type="entry name" value="Peptidase_M13_N"/>
</dbReference>
<dbReference type="PRINTS" id="PR00786">
    <property type="entry name" value="NEPRILYSIN"/>
</dbReference>
<dbReference type="PANTHER" id="PTHR11733:SF167">
    <property type="entry name" value="FI17812P1-RELATED"/>
    <property type="match status" value="1"/>
</dbReference>
<evidence type="ECO:0000256" key="4">
    <source>
        <dbReference type="ARBA" id="ARBA00022723"/>
    </source>
</evidence>
<feature type="domain" description="Peptidase M13 N-terminal" evidence="11">
    <location>
        <begin position="310"/>
        <end position="649"/>
    </location>
</feature>
<dbReference type="RefSeq" id="XP_028476312.1">
    <property type="nucleotide sequence ID" value="XM_028623379.1"/>
</dbReference>
<dbReference type="InterPro" id="IPR042089">
    <property type="entry name" value="Peptidase_M13_dom_2"/>
</dbReference>
<dbReference type="InterPro" id="IPR000718">
    <property type="entry name" value="Peptidase_M13"/>
</dbReference>
<dbReference type="InterPro" id="IPR018497">
    <property type="entry name" value="Peptidase_M13_C"/>
</dbReference>
<accession>A0A427XSR1</accession>
<gene>
    <name evidence="12" type="ORF">EHS24_008052</name>
</gene>
<evidence type="ECO:0000256" key="9">
    <source>
        <dbReference type="SAM" id="Phobius"/>
    </source>
</evidence>
<proteinExistence type="inferred from homology"/>
<evidence type="ECO:0000256" key="6">
    <source>
        <dbReference type="ARBA" id="ARBA00022833"/>
    </source>
</evidence>
<dbReference type="GO" id="GO:0004222">
    <property type="term" value="F:metalloendopeptidase activity"/>
    <property type="evidence" value="ECO:0007669"/>
    <property type="project" value="InterPro"/>
</dbReference>
<evidence type="ECO:0000313" key="13">
    <source>
        <dbReference type="Proteomes" id="UP000279236"/>
    </source>
</evidence>
<keyword evidence="7" id="KW-0482">Metalloprotease</keyword>
<dbReference type="Pfam" id="PF01431">
    <property type="entry name" value="Peptidase_M13"/>
    <property type="match status" value="1"/>
</dbReference>
<evidence type="ECO:0000256" key="3">
    <source>
        <dbReference type="ARBA" id="ARBA00022670"/>
    </source>
</evidence>
<evidence type="ECO:0000259" key="11">
    <source>
        <dbReference type="Pfam" id="PF05649"/>
    </source>
</evidence>
<dbReference type="GO" id="GO:0016485">
    <property type="term" value="P:protein processing"/>
    <property type="evidence" value="ECO:0007669"/>
    <property type="project" value="TreeGrafter"/>
</dbReference>
<dbReference type="EMBL" id="RSCE01000006">
    <property type="protein sequence ID" value="RSH81857.1"/>
    <property type="molecule type" value="Genomic_DNA"/>
</dbReference>
<evidence type="ECO:0000313" key="12">
    <source>
        <dbReference type="EMBL" id="RSH81857.1"/>
    </source>
</evidence>
<comment type="caution">
    <text evidence="12">The sequence shown here is derived from an EMBL/GenBank/DDBJ whole genome shotgun (WGS) entry which is preliminary data.</text>
</comment>
<protein>
    <recommendedName>
        <fullName evidence="14">Endothelin-converting enzyme 1</fullName>
    </recommendedName>
</protein>
<organism evidence="12 13">
    <name type="scientific">Apiotrichum porosum</name>
    <dbReference type="NCBI Taxonomy" id="105984"/>
    <lineage>
        <taxon>Eukaryota</taxon>
        <taxon>Fungi</taxon>
        <taxon>Dikarya</taxon>
        <taxon>Basidiomycota</taxon>
        <taxon>Agaricomycotina</taxon>
        <taxon>Tremellomycetes</taxon>
        <taxon>Trichosporonales</taxon>
        <taxon>Trichosporonaceae</taxon>
        <taxon>Apiotrichum</taxon>
    </lineage>
</organism>
<dbReference type="SUPFAM" id="SSF55486">
    <property type="entry name" value="Metalloproteases ('zincins'), catalytic domain"/>
    <property type="match status" value="2"/>
</dbReference>
<evidence type="ECO:0000256" key="2">
    <source>
        <dbReference type="ARBA" id="ARBA00007357"/>
    </source>
</evidence>
<comment type="similarity">
    <text evidence="2">Belongs to the peptidase M13 family.</text>
</comment>
<feature type="region of interest" description="Disordered" evidence="8">
    <location>
        <begin position="1"/>
        <end position="31"/>
    </location>
</feature>
<evidence type="ECO:0000256" key="5">
    <source>
        <dbReference type="ARBA" id="ARBA00022801"/>
    </source>
</evidence>
<keyword evidence="9" id="KW-0812">Transmembrane</keyword>
<dbReference type="CDD" id="cd08662">
    <property type="entry name" value="M13"/>
    <property type="match status" value="1"/>
</dbReference>
<keyword evidence="9" id="KW-1133">Transmembrane helix</keyword>
<dbReference type="STRING" id="105984.A0A427XSR1"/>
<dbReference type="PANTHER" id="PTHR11733">
    <property type="entry name" value="ZINC METALLOPROTEASE FAMILY M13 NEPRILYSIN-RELATED"/>
    <property type="match status" value="1"/>
</dbReference>
<evidence type="ECO:0000256" key="1">
    <source>
        <dbReference type="ARBA" id="ARBA00001947"/>
    </source>
</evidence>